<evidence type="ECO:0000256" key="1">
    <source>
        <dbReference type="SAM" id="SignalP"/>
    </source>
</evidence>
<feature type="chain" id="PRO_5011684277" evidence="1">
    <location>
        <begin position="22"/>
        <end position="125"/>
    </location>
</feature>
<keyword evidence="3" id="KW-1185">Reference proteome</keyword>
<reference evidence="2 3" key="1">
    <citation type="submission" date="2016-10" db="EMBL/GenBank/DDBJ databases">
        <authorList>
            <person name="de Groot N.N."/>
        </authorList>
    </citation>
    <scope>NUCLEOTIDE SEQUENCE [LARGE SCALE GENOMIC DNA]</scope>
    <source>
        <strain evidence="2 3">SLAS-1</strain>
    </source>
</reference>
<protein>
    <submittedName>
        <fullName evidence="2">Uncharacterized protein</fullName>
    </submittedName>
</protein>
<organism evidence="2 3">
    <name type="scientific">Halarsenatibacter silvermanii</name>
    <dbReference type="NCBI Taxonomy" id="321763"/>
    <lineage>
        <taxon>Bacteria</taxon>
        <taxon>Bacillati</taxon>
        <taxon>Bacillota</taxon>
        <taxon>Clostridia</taxon>
        <taxon>Halanaerobiales</taxon>
        <taxon>Halarsenatibacteraceae</taxon>
        <taxon>Halarsenatibacter</taxon>
    </lineage>
</organism>
<evidence type="ECO:0000313" key="3">
    <source>
        <dbReference type="Proteomes" id="UP000199476"/>
    </source>
</evidence>
<dbReference type="AlphaFoldDB" id="A0A1G9KS76"/>
<name>A0A1G9KS76_9FIRM</name>
<proteinExistence type="predicted"/>
<evidence type="ECO:0000313" key="2">
    <source>
        <dbReference type="EMBL" id="SDL52509.1"/>
    </source>
</evidence>
<dbReference type="Proteomes" id="UP000199476">
    <property type="component" value="Unassembled WGS sequence"/>
</dbReference>
<feature type="signal peptide" evidence="1">
    <location>
        <begin position="1"/>
        <end position="21"/>
    </location>
</feature>
<accession>A0A1G9KS76</accession>
<dbReference type="EMBL" id="FNGO01000005">
    <property type="protein sequence ID" value="SDL52509.1"/>
    <property type="molecule type" value="Genomic_DNA"/>
</dbReference>
<keyword evidence="1" id="KW-0732">Signal</keyword>
<gene>
    <name evidence="2" type="ORF">SAMN04488692_10589</name>
</gene>
<sequence length="125" mass="14091">MKKIFILTFCLIFLLAFTASAQPQPPQIFPAFDLDLNYLSVDITHQFEGDGMTEHIQDIIIFHDGKEVITQSPGRQLEETETFLYYMPAVTQGDEIKIEIESKVAGGASVTFQVRGDYLTDNVVE</sequence>
<dbReference type="RefSeq" id="WP_089758889.1">
    <property type="nucleotide sequence ID" value="NZ_FNGO01000005.1"/>
</dbReference>